<evidence type="ECO:0000256" key="1">
    <source>
        <dbReference type="ARBA" id="ARBA00010716"/>
    </source>
</evidence>
<feature type="binding site" evidence="8">
    <location>
        <position position="156"/>
    </location>
    <ligand>
        <name>Zn(2+)</name>
        <dbReference type="ChEBI" id="CHEBI:29105"/>
    </ligand>
</feature>
<dbReference type="InterPro" id="IPR006680">
    <property type="entry name" value="Amidohydro-rel"/>
</dbReference>
<feature type="binding site" evidence="7">
    <location>
        <begin position="246"/>
        <end position="247"/>
    </location>
    <ligand>
        <name>substrate</name>
    </ligand>
</feature>
<evidence type="ECO:0000259" key="9">
    <source>
        <dbReference type="Pfam" id="PF01979"/>
    </source>
</evidence>
<evidence type="ECO:0000256" key="7">
    <source>
        <dbReference type="PIRSR" id="PIRSR038994-2"/>
    </source>
</evidence>
<accession>A0A2Z5FWT2</accession>
<dbReference type="KEGG" id="abas:ACPOL_1520"/>
<evidence type="ECO:0000256" key="8">
    <source>
        <dbReference type="PIRSR" id="PIRSR038994-3"/>
    </source>
</evidence>
<dbReference type="CDD" id="cd00854">
    <property type="entry name" value="NagA"/>
    <property type="match status" value="1"/>
</dbReference>
<dbReference type="GO" id="GO:0008448">
    <property type="term" value="F:N-acetylglucosamine-6-phosphate deacetylase activity"/>
    <property type="evidence" value="ECO:0007669"/>
    <property type="project" value="InterPro"/>
</dbReference>
<feature type="binding site" evidence="7">
    <location>
        <begin position="333"/>
        <end position="335"/>
    </location>
    <ligand>
        <name>substrate</name>
    </ligand>
</feature>
<comment type="similarity">
    <text evidence="1 5">Belongs to the metallo-dependent hydrolases superfamily. NagA family.</text>
</comment>
<evidence type="ECO:0000256" key="4">
    <source>
        <dbReference type="ARBA" id="ARBA00023277"/>
    </source>
</evidence>
<feature type="binding site" evidence="8">
    <location>
        <position position="243"/>
    </location>
    <ligand>
        <name>Zn(2+)</name>
        <dbReference type="ChEBI" id="CHEBI:29105"/>
    </ligand>
</feature>
<dbReference type="InterPro" id="IPR011059">
    <property type="entry name" value="Metal-dep_hydrolase_composite"/>
</dbReference>
<comment type="cofactor">
    <cofactor evidence="8">
        <name>a divalent metal cation</name>
        <dbReference type="ChEBI" id="CHEBI:60240"/>
    </cofactor>
    <text evidence="8">Binds 1 divalent metal cation per subunit.</text>
</comment>
<dbReference type="PANTHER" id="PTHR11113">
    <property type="entry name" value="N-ACETYLGLUCOSAMINE-6-PHOSPHATE DEACETYLASE"/>
    <property type="match status" value="1"/>
</dbReference>
<dbReference type="GO" id="GO:0006046">
    <property type="term" value="P:N-acetylglucosamine catabolic process"/>
    <property type="evidence" value="ECO:0007669"/>
    <property type="project" value="TreeGrafter"/>
</dbReference>
<feature type="binding site" evidence="7">
    <location>
        <position position="167"/>
    </location>
    <ligand>
        <name>substrate</name>
    </ligand>
</feature>
<organism evidence="10 11">
    <name type="scientific">Acidisarcina polymorpha</name>
    <dbReference type="NCBI Taxonomy" id="2211140"/>
    <lineage>
        <taxon>Bacteria</taxon>
        <taxon>Pseudomonadati</taxon>
        <taxon>Acidobacteriota</taxon>
        <taxon>Terriglobia</taxon>
        <taxon>Terriglobales</taxon>
        <taxon>Acidobacteriaceae</taxon>
        <taxon>Acidisarcina</taxon>
    </lineage>
</organism>
<name>A0A2Z5FWT2_9BACT</name>
<feature type="active site" description="Proton donor/acceptor" evidence="6">
    <location>
        <position position="301"/>
    </location>
</feature>
<evidence type="ECO:0000256" key="3">
    <source>
        <dbReference type="ARBA" id="ARBA00022801"/>
    </source>
</evidence>
<dbReference type="GO" id="GO:0046872">
    <property type="term" value="F:metal ion binding"/>
    <property type="evidence" value="ECO:0007669"/>
    <property type="project" value="UniProtKB-KW"/>
</dbReference>
<dbReference type="EMBL" id="CP030840">
    <property type="protein sequence ID" value="AXC10866.1"/>
    <property type="molecule type" value="Genomic_DNA"/>
</dbReference>
<keyword evidence="3 5" id="KW-0378">Hydrolase</keyword>
<evidence type="ECO:0000256" key="2">
    <source>
        <dbReference type="ARBA" id="ARBA00022723"/>
    </source>
</evidence>
<dbReference type="Pfam" id="PF01979">
    <property type="entry name" value="Amidohydro_1"/>
    <property type="match status" value="1"/>
</dbReference>
<dbReference type="Proteomes" id="UP000253606">
    <property type="component" value="Chromosome"/>
</dbReference>
<feature type="binding site" evidence="8">
    <location>
        <position position="222"/>
    </location>
    <ligand>
        <name>Zn(2+)</name>
        <dbReference type="ChEBI" id="CHEBI:29105"/>
    </ligand>
</feature>
<proteinExistence type="inferred from homology"/>
<evidence type="ECO:0000256" key="5">
    <source>
        <dbReference type="PIRNR" id="PIRNR038994"/>
    </source>
</evidence>
<evidence type="ECO:0000313" key="11">
    <source>
        <dbReference type="Proteomes" id="UP000253606"/>
    </source>
</evidence>
<dbReference type="NCBIfam" id="TIGR00221">
    <property type="entry name" value="nagA"/>
    <property type="match status" value="1"/>
</dbReference>
<evidence type="ECO:0000256" key="6">
    <source>
        <dbReference type="PIRSR" id="PIRSR038994-1"/>
    </source>
</evidence>
<keyword evidence="4 5" id="KW-0119">Carbohydrate metabolism</keyword>
<feature type="domain" description="Amidohydrolase-related" evidence="9">
    <location>
        <begin position="71"/>
        <end position="390"/>
    </location>
</feature>
<sequence length="407" mass="43272">MVDSRWLLIEKHYERVCVKTVFKARKLFSPLETLEQAVVVVEDGMITSLSSQAERDLPADAEIIDFQDGVIAPAYFDQHVHGSGGFDVMEATEEALVGVSRFLGRHGVAGYLATTVTASMDATLKSLSGLARLIEAAQDRVDPGAATALPVGIHLEGPFLSHEKRGVHSPELLLTPTVALFDRFWQAAEGRIRLITIAPELPNAAEVIAHATARGVRVSIGHSNATAEFAQAAIAAGAVSATHTFNAMRQLEHRDPGILGVVLDDGALFAEIICDGHHVMPMVVRLFWKAKGAGRAILITDGISASGMPDGLYKLGNLDVVVKDGQCTSGGSIAGSTLTMDRAVSNFHEFTGAPLAEVAGLAGRNPARMLGLEDRFGSLEVGRRADFVVLGEGGVLRESVLDGRRAK</sequence>
<dbReference type="Gene3D" id="2.30.40.10">
    <property type="entry name" value="Urease, subunit C, domain 1"/>
    <property type="match status" value="1"/>
</dbReference>
<reference evidence="10 11" key="1">
    <citation type="journal article" date="2018" name="Front. Microbiol.">
        <title>Hydrolytic Capabilities as a Key to Environmental Success: Chitinolytic and Cellulolytic Acidobacteria From Acidic Sub-arctic Soils and Boreal Peatlands.</title>
        <authorList>
            <person name="Belova S.E."/>
            <person name="Ravin N.V."/>
            <person name="Pankratov T.A."/>
            <person name="Rakitin A.L."/>
            <person name="Ivanova A.A."/>
            <person name="Beletsky A.V."/>
            <person name="Mardanov A.V."/>
            <person name="Sinninghe Damste J.S."/>
            <person name="Dedysh S.N."/>
        </authorList>
    </citation>
    <scope>NUCLEOTIDE SEQUENCE [LARGE SCALE GENOMIC DNA]</scope>
    <source>
        <strain evidence="10 11">SBC82</strain>
    </source>
</reference>
<feature type="binding site" evidence="7">
    <location>
        <position position="278"/>
    </location>
    <ligand>
        <name>substrate</name>
    </ligand>
</feature>
<dbReference type="SUPFAM" id="SSF51338">
    <property type="entry name" value="Composite domain of metallo-dependent hydrolases"/>
    <property type="match status" value="1"/>
</dbReference>
<dbReference type="AlphaFoldDB" id="A0A2Z5FWT2"/>
<keyword evidence="11" id="KW-1185">Reference proteome</keyword>
<dbReference type="PIRSF" id="PIRSF038994">
    <property type="entry name" value="NagA"/>
    <property type="match status" value="1"/>
</dbReference>
<keyword evidence="2 8" id="KW-0479">Metal-binding</keyword>
<dbReference type="InterPro" id="IPR003764">
    <property type="entry name" value="GlcNAc_6-P_deAcase"/>
</dbReference>
<protein>
    <submittedName>
        <fullName evidence="10">N-acetylglucosamine-6-phosphate deacetylase</fullName>
    </submittedName>
</protein>
<gene>
    <name evidence="10" type="ORF">ACPOL_1520</name>
</gene>
<dbReference type="InterPro" id="IPR032466">
    <property type="entry name" value="Metal_Hydrolase"/>
</dbReference>
<evidence type="ECO:0000313" key="10">
    <source>
        <dbReference type="EMBL" id="AXC10866.1"/>
    </source>
</evidence>
<dbReference type="SUPFAM" id="SSF51556">
    <property type="entry name" value="Metallo-dependent hydrolases"/>
    <property type="match status" value="1"/>
</dbReference>
<feature type="binding site" evidence="7">
    <location>
        <position position="254"/>
    </location>
    <ligand>
        <name>substrate</name>
    </ligand>
</feature>
<dbReference type="PANTHER" id="PTHR11113:SF14">
    <property type="entry name" value="N-ACETYLGLUCOSAMINE-6-PHOSPHATE DEACETYLASE"/>
    <property type="match status" value="1"/>
</dbReference>
<dbReference type="Gene3D" id="3.20.20.140">
    <property type="entry name" value="Metal-dependent hydrolases"/>
    <property type="match status" value="1"/>
</dbReference>